<evidence type="ECO:0000256" key="3">
    <source>
        <dbReference type="ARBA" id="ARBA00022857"/>
    </source>
</evidence>
<evidence type="ECO:0000256" key="6">
    <source>
        <dbReference type="HAMAP-Rule" id="MF_00966"/>
    </source>
</evidence>
<feature type="binding site" evidence="6">
    <location>
        <position position="270"/>
    </location>
    <ligand>
        <name>substrate</name>
    </ligand>
</feature>
<evidence type="ECO:0000256" key="5">
    <source>
        <dbReference type="ARBA" id="ARBA00023277"/>
    </source>
</evidence>
<dbReference type="HAMAP" id="MF_00966">
    <property type="entry name" value="G6PD"/>
    <property type="match status" value="1"/>
</dbReference>
<evidence type="ECO:0000313" key="9">
    <source>
        <dbReference type="EMBL" id="MBI5250430.1"/>
    </source>
</evidence>
<keyword evidence="2 6" id="KW-0313">Glucose metabolism</keyword>
<dbReference type="SUPFAM" id="SSF51735">
    <property type="entry name" value="NAD(P)-binding Rossmann-fold domains"/>
    <property type="match status" value="1"/>
</dbReference>
<dbReference type="InterPro" id="IPR036291">
    <property type="entry name" value="NAD(P)-bd_dom_sf"/>
</dbReference>
<feature type="active site" description="Proton acceptor" evidence="6">
    <location>
        <position position="275"/>
    </location>
</feature>
<feature type="domain" description="Glucose-6-phosphate dehydrogenase C-terminal" evidence="8">
    <location>
        <begin position="224"/>
        <end position="515"/>
    </location>
</feature>
<feature type="binding site" evidence="6">
    <location>
        <position position="380"/>
    </location>
    <ligand>
        <name>substrate</name>
    </ligand>
</feature>
<comment type="similarity">
    <text evidence="6">Belongs to the glucose-6-phosphate dehydrogenase family.</text>
</comment>
<dbReference type="Proteomes" id="UP000807825">
    <property type="component" value="Unassembled WGS sequence"/>
</dbReference>
<comment type="caution">
    <text evidence="9">The sequence shown here is derived from an EMBL/GenBank/DDBJ whole genome shotgun (WGS) entry which is preliminary data.</text>
</comment>
<dbReference type="EC" id="1.1.1.49" evidence="6"/>
<dbReference type="Pfam" id="PF02781">
    <property type="entry name" value="G6PD_C"/>
    <property type="match status" value="1"/>
</dbReference>
<dbReference type="Gene3D" id="3.40.50.720">
    <property type="entry name" value="NAD(P)-binding Rossmann-like Domain"/>
    <property type="match status" value="1"/>
</dbReference>
<dbReference type="GO" id="GO:0050661">
    <property type="term" value="F:NADP binding"/>
    <property type="evidence" value="ECO:0007669"/>
    <property type="project" value="UniProtKB-UniRule"/>
</dbReference>
<dbReference type="InterPro" id="IPR022674">
    <property type="entry name" value="G6P_DH_NAD-bd"/>
</dbReference>
<evidence type="ECO:0000259" key="7">
    <source>
        <dbReference type="Pfam" id="PF00479"/>
    </source>
</evidence>
<comment type="caution">
    <text evidence="6">Lacks conserved residue(s) required for the propagation of feature annotation.</text>
</comment>
<comment type="function">
    <text evidence="6">Catalyzes the oxidation of glucose 6-phosphate to 6-phosphogluconolactone.</text>
</comment>
<dbReference type="PRINTS" id="PR00079">
    <property type="entry name" value="G6PDHDRGNASE"/>
</dbReference>
<dbReference type="InterPro" id="IPR022675">
    <property type="entry name" value="G6P_DH_C"/>
</dbReference>
<organism evidence="9 10">
    <name type="scientific">Desulfomonile tiedjei</name>
    <dbReference type="NCBI Taxonomy" id="2358"/>
    <lineage>
        <taxon>Bacteria</taxon>
        <taxon>Pseudomonadati</taxon>
        <taxon>Thermodesulfobacteriota</taxon>
        <taxon>Desulfomonilia</taxon>
        <taxon>Desulfomonilales</taxon>
        <taxon>Desulfomonilaceae</taxon>
        <taxon>Desulfomonile</taxon>
    </lineage>
</organism>
<keyword evidence="3 6" id="KW-0521">NADP</keyword>
<feature type="domain" description="Glucose-6-phosphate dehydrogenase NAD-binding" evidence="7">
    <location>
        <begin position="42"/>
        <end position="222"/>
    </location>
</feature>
<dbReference type="Gene3D" id="3.30.360.10">
    <property type="entry name" value="Dihydrodipicolinate Reductase, domain 2"/>
    <property type="match status" value="1"/>
</dbReference>
<dbReference type="Pfam" id="PF00479">
    <property type="entry name" value="G6PD_N"/>
    <property type="match status" value="1"/>
</dbReference>
<dbReference type="GO" id="GO:0004345">
    <property type="term" value="F:glucose-6-phosphate dehydrogenase activity"/>
    <property type="evidence" value="ECO:0007669"/>
    <property type="project" value="UniProtKB-UniRule"/>
</dbReference>
<gene>
    <name evidence="6 9" type="primary">zwf</name>
    <name evidence="9" type="ORF">HY912_13130</name>
</gene>
<evidence type="ECO:0000256" key="4">
    <source>
        <dbReference type="ARBA" id="ARBA00023002"/>
    </source>
</evidence>
<dbReference type="SUPFAM" id="SSF55347">
    <property type="entry name" value="Glyceraldehyde-3-phosphate dehydrogenase-like, C-terminal domain"/>
    <property type="match status" value="1"/>
</dbReference>
<feature type="binding site" evidence="6">
    <location>
        <position position="251"/>
    </location>
    <ligand>
        <name>substrate</name>
    </ligand>
</feature>
<dbReference type="PANTHER" id="PTHR23429:SF0">
    <property type="entry name" value="GLUCOSE-6-PHOSPHATE 1-DEHYDROGENASE"/>
    <property type="match status" value="1"/>
</dbReference>
<dbReference type="PIRSF" id="PIRSF000110">
    <property type="entry name" value="G6PD"/>
    <property type="match status" value="1"/>
</dbReference>
<feature type="binding site" evidence="6">
    <location>
        <position position="183"/>
    </location>
    <ligand>
        <name>NADP(+)</name>
        <dbReference type="ChEBI" id="CHEBI:58349"/>
    </ligand>
</feature>
<dbReference type="GO" id="GO:0009051">
    <property type="term" value="P:pentose-phosphate shunt, oxidative branch"/>
    <property type="evidence" value="ECO:0007669"/>
    <property type="project" value="TreeGrafter"/>
</dbReference>
<accession>A0A9D6V1N4</accession>
<name>A0A9D6V1N4_9BACT</name>
<protein>
    <recommendedName>
        <fullName evidence="6">Glucose-6-phosphate 1-dehydrogenase</fullName>
        <shortName evidence="6">G6PD</shortName>
        <ecNumber evidence="6">1.1.1.49</ecNumber>
    </recommendedName>
</protein>
<feature type="binding site" evidence="6">
    <location>
        <position position="375"/>
    </location>
    <ligand>
        <name>substrate</name>
    </ligand>
</feature>
<keyword evidence="4 6" id="KW-0560">Oxidoreductase</keyword>
<dbReference type="EMBL" id="JACRDE010000344">
    <property type="protein sequence ID" value="MBI5250430.1"/>
    <property type="molecule type" value="Genomic_DNA"/>
</dbReference>
<feature type="binding site" evidence="6">
    <location>
        <position position="79"/>
    </location>
    <ligand>
        <name>NADP(+)</name>
        <dbReference type="ChEBI" id="CHEBI:58349"/>
    </ligand>
</feature>
<dbReference type="AlphaFoldDB" id="A0A9D6V1N4"/>
<dbReference type="InterPro" id="IPR001282">
    <property type="entry name" value="G6P_DH"/>
</dbReference>
<feature type="binding site" evidence="6">
    <location>
        <position position="213"/>
    </location>
    <ligand>
        <name>substrate</name>
    </ligand>
</feature>
<sequence length="519" mass="58908">MEFSGENIDRYIDTVIKGQTSDLRIPPEACLVEGSLEPCTIVIFGATGDLTMRKLAPALYNLYLTGALPDSVIIVGAARSEMSHVQFRERIRDAVAGMDLSNWDRFAASLYYQPVQFESPDSFAQLSAVLHGLEKGRNPKGNKIFYLAIPPSFYASTAELLGTTGLSLERESGNGWVRIVVEKPFGRDLKTAVDLNRTLHKHFEEHQIFRIDHYLAKETVQNVLMFRFANAIFEPLWNRMFIDHMRITAAESLGVENRAQYYEESGVLRDMFQNHMLQLVSLVAMEPPSRMEADYIRDEKCKVFRSLRLLSPVDSTRQVVLGQYTAGTVDGKPVPGYRDEPGVNPNSRTPTFAMMKVFVDNWRWQGVPFYLTSGKRLAKKMTEIVIHFKKVPHSMFRGILGEGISSNLLTLGIYPDERIHLTFQTKNPGAKVCLRSVRMEFDYRQDYTGPVLDAYEKAIMDCIQGDHMLFWRQDGVELCWSFLDPLLEACGDCFDKGPELLFYEAGTWGPGADDAWRAD</sequence>
<dbReference type="GO" id="GO:0006006">
    <property type="term" value="P:glucose metabolic process"/>
    <property type="evidence" value="ECO:0007669"/>
    <property type="project" value="UniProtKB-KW"/>
</dbReference>
<dbReference type="PANTHER" id="PTHR23429">
    <property type="entry name" value="GLUCOSE-6-PHOSPHATE 1-DEHYDROGENASE G6PD"/>
    <property type="match status" value="1"/>
</dbReference>
<reference evidence="9" key="1">
    <citation type="submission" date="2020-07" db="EMBL/GenBank/DDBJ databases">
        <title>Huge and variable diversity of episymbiotic CPR bacteria and DPANN archaea in groundwater ecosystems.</title>
        <authorList>
            <person name="He C.Y."/>
            <person name="Keren R."/>
            <person name="Whittaker M."/>
            <person name="Farag I.F."/>
            <person name="Doudna J."/>
            <person name="Cate J.H.D."/>
            <person name="Banfield J.F."/>
        </authorList>
    </citation>
    <scope>NUCLEOTIDE SEQUENCE</scope>
    <source>
        <strain evidence="9">NC_groundwater_1664_Pr3_B-0.1um_52_9</strain>
    </source>
</reference>
<dbReference type="NCBIfam" id="TIGR00871">
    <property type="entry name" value="zwf"/>
    <property type="match status" value="1"/>
</dbReference>
<comment type="catalytic activity">
    <reaction evidence="6">
        <text>D-glucose 6-phosphate + NADP(+) = 6-phospho-D-glucono-1,5-lactone + NADPH + H(+)</text>
        <dbReference type="Rhea" id="RHEA:15841"/>
        <dbReference type="ChEBI" id="CHEBI:15378"/>
        <dbReference type="ChEBI" id="CHEBI:57783"/>
        <dbReference type="ChEBI" id="CHEBI:57955"/>
        <dbReference type="ChEBI" id="CHEBI:58349"/>
        <dbReference type="ChEBI" id="CHEBI:61548"/>
        <dbReference type="EC" id="1.1.1.49"/>
    </reaction>
</comment>
<dbReference type="GO" id="GO:0005829">
    <property type="term" value="C:cytosol"/>
    <property type="evidence" value="ECO:0007669"/>
    <property type="project" value="TreeGrafter"/>
</dbReference>
<evidence type="ECO:0000256" key="1">
    <source>
        <dbReference type="ARBA" id="ARBA00004937"/>
    </source>
</evidence>
<evidence type="ECO:0000256" key="2">
    <source>
        <dbReference type="ARBA" id="ARBA00022526"/>
    </source>
</evidence>
<evidence type="ECO:0000259" key="8">
    <source>
        <dbReference type="Pfam" id="PF02781"/>
    </source>
</evidence>
<keyword evidence="5 6" id="KW-0119">Carbohydrate metabolism</keyword>
<comment type="pathway">
    <text evidence="1 6">Carbohydrate degradation; pentose phosphate pathway; D-ribulose 5-phosphate from D-glucose 6-phosphate (oxidative stage): step 1/3.</text>
</comment>
<feature type="binding site" evidence="6">
    <location>
        <position position="217"/>
    </location>
    <ligand>
        <name>substrate</name>
    </ligand>
</feature>
<proteinExistence type="inferred from homology"/>
<evidence type="ECO:0000313" key="10">
    <source>
        <dbReference type="Proteomes" id="UP000807825"/>
    </source>
</evidence>